<dbReference type="AlphaFoldDB" id="A0A0V1A7P1"/>
<dbReference type="OrthoDB" id="8543887at2759"/>
<feature type="domain" description="FAM69 protein-kinase" evidence="2">
    <location>
        <begin position="178"/>
        <end position="324"/>
    </location>
</feature>
<keyword evidence="4" id="KW-1185">Reference proteome</keyword>
<comment type="caution">
    <text evidence="3">The sequence shown here is derived from an EMBL/GenBank/DDBJ whole genome shotgun (WGS) entry which is preliminary data.</text>
</comment>
<protein>
    <submittedName>
        <fullName evidence="3">Protein FAM69C</fullName>
    </submittedName>
</protein>
<sequence length="403" mass="46767">MKAILGLLLCFSSFILHRIYYLTFILFGISVVILLVRYSKMNEYQRNTSNRRIAWLIVEELCEDFHRNELSGCFCSVLCSLSKESIDSYYMENKVIINLQLEGETVLLKSSAMFSKQFMPFPTTLTFNDNYVNYFGEIVKQFVNNNSLILNNRKFLQQLCSPCSVNLDNLTEPEIRTLYTLTKQHEFVIFQLFHTIGIFPRILGICGHMYAVEKLPLLSSATQLTQSLLLLAVETLNQLKQADSIFHWCDVKFENLAFSDYFNPTKLIILDADLLFTNNGMSQLFQHLPCQTDSDCIFFDCIAKCNPITQRCTDRVNTNFNVCSVQAKDYIANDLFFNAEWQLYLLMNTIYTIRSGCRYHIHGRIILFSLQKMSIKLKLQAISSPSNELPLHKFVQRSYRSSF</sequence>
<reference evidence="3 4" key="1">
    <citation type="submission" date="2015-01" db="EMBL/GenBank/DDBJ databases">
        <title>Evolution of Trichinella species and genotypes.</title>
        <authorList>
            <person name="Korhonen P.K."/>
            <person name="Edoardo P."/>
            <person name="Giuseppe L.R."/>
            <person name="Gasser R.B."/>
        </authorList>
    </citation>
    <scope>NUCLEOTIDE SEQUENCE [LARGE SCALE GENOMIC DNA]</scope>
    <source>
        <strain evidence="3">ISS2496</strain>
    </source>
</reference>
<keyword evidence="1" id="KW-0472">Membrane</keyword>
<dbReference type="Proteomes" id="UP000054783">
    <property type="component" value="Unassembled WGS sequence"/>
</dbReference>
<evidence type="ECO:0000313" key="4">
    <source>
        <dbReference type="Proteomes" id="UP000054783"/>
    </source>
</evidence>
<evidence type="ECO:0000313" key="3">
    <source>
        <dbReference type="EMBL" id="KRY20875.1"/>
    </source>
</evidence>
<dbReference type="PANTHER" id="PTHR21093:SF2">
    <property type="entry name" value="DIVERGENT PROTEIN KINASE DOMAIN 1C"/>
    <property type="match status" value="1"/>
</dbReference>
<keyword evidence="1" id="KW-0812">Transmembrane</keyword>
<evidence type="ECO:0000259" key="2">
    <source>
        <dbReference type="Pfam" id="PF12260"/>
    </source>
</evidence>
<organism evidence="3 4">
    <name type="scientific">Trichinella patagoniensis</name>
    <dbReference type="NCBI Taxonomy" id="990121"/>
    <lineage>
        <taxon>Eukaryota</taxon>
        <taxon>Metazoa</taxon>
        <taxon>Ecdysozoa</taxon>
        <taxon>Nematoda</taxon>
        <taxon>Enoplea</taxon>
        <taxon>Dorylaimia</taxon>
        <taxon>Trichinellida</taxon>
        <taxon>Trichinellidae</taxon>
        <taxon>Trichinella</taxon>
    </lineage>
</organism>
<keyword evidence="1" id="KW-1133">Transmembrane helix</keyword>
<dbReference type="InterPro" id="IPR022049">
    <property type="entry name" value="FAM69_kinase_dom"/>
</dbReference>
<feature type="transmembrane region" description="Helical" evidence="1">
    <location>
        <begin position="19"/>
        <end position="36"/>
    </location>
</feature>
<accession>A0A0V1A7P1</accession>
<proteinExistence type="predicted"/>
<evidence type="ECO:0000256" key="1">
    <source>
        <dbReference type="SAM" id="Phobius"/>
    </source>
</evidence>
<name>A0A0V1A7P1_9BILA</name>
<dbReference type="Pfam" id="PF12260">
    <property type="entry name" value="PIP49_C"/>
    <property type="match status" value="1"/>
</dbReference>
<dbReference type="EMBL" id="JYDQ01000021">
    <property type="protein sequence ID" value="KRY20875.1"/>
    <property type="molecule type" value="Genomic_DNA"/>
</dbReference>
<gene>
    <name evidence="3" type="primary">Fam69c</name>
    <name evidence="3" type="ORF">T12_11568</name>
</gene>
<dbReference type="PANTHER" id="PTHR21093">
    <property type="entry name" value="DIVERGENT PROTEIN KINASE DOMAIN 1C-RELATED"/>
    <property type="match status" value="1"/>
</dbReference>